<dbReference type="GO" id="GO:0140098">
    <property type="term" value="F:catalytic activity, acting on RNA"/>
    <property type="evidence" value="ECO:0007669"/>
    <property type="project" value="UniProtKB-ARBA"/>
</dbReference>
<comment type="catalytic activity">
    <reaction evidence="1">
        <text>a uridine in RNA = a pseudouridine in RNA</text>
        <dbReference type="Rhea" id="RHEA:48348"/>
        <dbReference type="Rhea" id="RHEA-COMP:12068"/>
        <dbReference type="Rhea" id="RHEA-COMP:12069"/>
        <dbReference type="ChEBI" id="CHEBI:65314"/>
        <dbReference type="ChEBI" id="CHEBI:65315"/>
    </reaction>
</comment>
<dbReference type="EMBL" id="BMJH01000002">
    <property type="protein sequence ID" value="GGC66179.1"/>
    <property type="molecule type" value="Genomic_DNA"/>
</dbReference>
<accession>A0A916XF77</accession>
<dbReference type="GO" id="GO:0000455">
    <property type="term" value="P:enzyme-directed rRNA pseudouridine synthesis"/>
    <property type="evidence" value="ECO:0007669"/>
    <property type="project" value="TreeGrafter"/>
</dbReference>
<reference evidence="5" key="2">
    <citation type="submission" date="2020-09" db="EMBL/GenBank/DDBJ databases">
        <authorList>
            <person name="Sun Q."/>
            <person name="Zhou Y."/>
        </authorList>
    </citation>
    <scope>NUCLEOTIDE SEQUENCE</scope>
    <source>
        <strain evidence="5">CGMCC 1.15478</strain>
    </source>
</reference>
<feature type="domain" description="Pseudouridine synthase RsuA/RluA-like" evidence="4">
    <location>
        <begin position="98"/>
        <end position="244"/>
    </location>
</feature>
<dbReference type="InterPro" id="IPR050188">
    <property type="entry name" value="RluA_PseudoU_synthase"/>
</dbReference>
<dbReference type="InterPro" id="IPR020103">
    <property type="entry name" value="PsdUridine_synth_cat_dom_sf"/>
</dbReference>
<dbReference type="SUPFAM" id="SSF55120">
    <property type="entry name" value="Pseudouridine synthase"/>
    <property type="match status" value="1"/>
</dbReference>
<reference evidence="5" key="1">
    <citation type="journal article" date="2014" name="Int. J. Syst. Evol. Microbiol.">
        <title>Complete genome sequence of Corynebacterium casei LMG S-19264T (=DSM 44701T), isolated from a smear-ripened cheese.</title>
        <authorList>
            <consortium name="US DOE Joint Genome Institute (JGI-PGF)"/>
            <person name="Walter F."/>
            <person name="Albersmeier A."/>
            <person name="Kalinowski J."/>
            <person name="Ruckert C."/>
        </authorList>
    </citation>
    <scope>NUCLEOTIDE SEQUENCE</scope>
    <source>
        <strain evidence="5">CGMCC 1.15478</strain>
    </source>
</reference>
<dbReference type="Proteomes" id="UP000641514">
    <property type="component" value="Unassembled WGS sequence"/>
</dbReference>
<dbReference type="PANTHER" id="PTHR21600">
    <property type="entry name" value="MITOCHONDRIAL RNA PSEUDOURIDINE SYNTHASE"/>
    <property type="match status" value="1"/>
</dbReference>
<evidence type="ECO:0000259" key="4">
    <source>
        <dbReference type="Pfam" id="PF00849"/>
    </source>
</evidence>
<evidence type="ECO:0000256" key="3">
    <source>
        <dbReference type="ARBA" id="ARBA00033164"/>
    </source>
</evidence>
<evidence type="ECO:0000313" key="6">
    <source>
        <dbReference type="Proteomes" id="UP000641514"/>
    </source>
</evidence>
<proteinExistence type="predicted"/>
<dbReference type="Gene3D" id="3.30.2350.10">
    <property type="entry name" value="Pseudouridine synthase"/>
    <property type="match status" value="1"/>
</dbReference>
<dbReference type="Pfam" id="PF00849">
    <property type="entry name" value="PseudoU_synth_2"/>
    <property type="match status" value="1"/>
</dbReference>
<organism evidence="5 6">
    <name type="scientific">Hoyosella rhizosphaerae</name>
    <dbReference type="NCBI Taxonomy" id="1755582"/>
    <lineage>
        <taxon>Bacteria</taxon>
        <taxon>Bacillati</taxon>
        <taxon>Actinomycetota</taxon>
        <taxon>Actinomycetes</taxon>
        <taxon>Mycobacteriales</taxon>
        <taxon>Hoyosellaceae</taxon>
        <taxon>Hoyosella</taxon>
    </lineage>
</organism>
<dbReference type="PROSITE" id="PS01129">
    <property type="entry name" value="PSI_RLU"/>
    <property type="match status" value="1"/>
</dbReference>
<name>A0A916XF77_9ACTN</name>
<evidence type="ECO:0000256" key="1">
    <source>
        <dbReference type="ARBA" id="ARBA00000073"/>
    </source>
</evidence>
<dbReference type="AlphaFoldDB" id="A0A916XF77"/>
<evidence type="ECO:0000256" key="2">
    <source>
        <dbReference type="ARBA" id="ARBA00031870"/>
    </source>
</evidence>
<protein>
    <recommendedName>
        <fullName evidence="2">RNA pseudouridylate synthase</fullName>
    </recommendedName>
    <alternativeName>
        <fullName evidence="3">RNA-uridine isomerase</fullName>
    </alternativeName>
</protein>
<comment type="caution">
    <text evidence="5">The sequence shown here is derived from an EMBL/GenBank/DDBJ whole genome shotgun (WGS) entry which is preliminary data.</text>
</comment>
<dbReference type="PANTHER" id="PTHR21600:SF84">
    <property type="entry name" value="PSEUDOURIDINE SYNTHASE RSUA_RLUA-LIKE DOMAIN-CONTAINING PROTEIN"/>
    <property type="match status" value="1"/>
</dbReference>
<evidence type="ECO:0000313" key="5">
    <source>
        <dbReference type="EMBL" id="GGC66179.1"/>
    </source>
</evidence>
<gene>
    <name evidence="5" type="ORF">GCM10011410_18450</name>
</gene>
<sequence length="302" mass="34599">MAFKSPLPPRAGLGPARVRIEHDADVPTMLDYLVERFPNSGDFWRAEMAQGDVVDQHGRAVTVTDSYRPGRILYYYRTPEPEKPVPFDVKVLHRDERLVVVDKPHFLATIPRGQHITETVLVRLRRDLGIDQLTPAHRLDRMTAGVLVFVAEPQYRRHYQELFANRDILKTYEAIARYDSELSLPCIVRSRIVKESGIMVAQEVPGEPNSETRVELLDVHGDFARYKLTPHTGKTHQLRLHMSSLGVPILGDTYYPEYQPSRGDDDYDNPLRLLARRIEFDDPVSGQPRMFESQQSLAFPSA</sequence>
<dbReference type="InterPro" id="IPR006224">
    <property type="entry name" value="PsdUridine_synth_RluA-like_CS"/>
</dbReference>
<keyword evidence="6" id="KW-1185">Reference proteome</keyword>
<dbReference type="GO" id="GO:0003723">
    <property type="term" value="F:RNA binding"/>
    <property type="evidence" value="ECO:0007669"/>
    <property type="project" value="InterPro"/>
</dbReference>
<dbReference type="GO" id="GO:0009982">
    <property type="term" value="F:pseudouridine synthase activity"/>
    <property type="evidence" value="ECO:0007669"/>
    <property type="project" value="InterPro"/>
</dbReference>
<dbReference type="RefSeq" id="WP_188673556.1">
    <property type="nucleotide sequence ID" value="NZ_BMJH01000002.1"/>
</dbReference>
<dbReference type="InterPro" id="IPR006145">
    <property type="entry name" value="PsdUridine_synth_RsuA/RluA"/>
</dbReference>